<dbReference type="EMBL" id="CAVNYO010000481">
    <property type="protein sequence ID" value="CAK5284892.1"/>
    <property type="molecule type" value="Genomic_DNA"/>
</dbReference>
<comment type="caution">
    <text evidence="1">The sequence shown here is derived from an EMBL/GenBank/DDBJ whole genome shotgun (WGS) entry which is preliminary data.</text>
</comment>
<dbReference type="SUPFAM" id="SSF52047">
    <property type="entry name" value="RNI-like"/>
    <property type="match status" value="1"/>
</dbReference>
<sequence>MAEDIREEWIIICHQRLFRPPSMMRKQDRPPARQTPPLPPEIWMQIHRASVERLSPVNALDEGEKSMMSGNRLRAFLRNARTLRRVCRAWNELARPLLYAHIRVPDRGWQSLSDALEDPETARFVRTAWLSTTRFDLNESVLCRCVHLRVVSLGEFPRLERVGTAGGRALSTMAQLTHVEWVVSDWSGPLLLALLAAAPNVTHLVLKSSSTIGRGLSAPECLDPFPALRSLHLLSAIDLNEADIHAILRASDAFRPCLTHLAIRPKCLSDTLFPVLPALRTLDLGDSAVEWFTFNDVFERCPNVHTVGYHAFCASMASGANTPRGAASALVCLRIRLDALRMSPLGLALIERCLQTLFDGGPLFASLERIVCEGGGWRSARDEIDAADWLMTELEGRGCRIEYA</sequence>
<evidence type="ECO:0000313" key="1">
    <source>
        <dbReference type="EMBL" id="CAK5284892.1"/>
    </source>
</evidence>
<proteinExistence type="predicted"/>
<dbReference type="Proteomes" id="UP001295794">
    <property type="component" value="Unassembled WGS sequence"/>
</dbReference>
<reference evidence="1" key="1">
    <citation type="submission" date="2023-11" db="EMBL/GenBank/DDBJ databases">
        <authorList>
            <person name="De Vega J J."/>
            <person name="De Vega J J."/>
        </authorList>
    </citation>
    <scope>NUCLEOTIDE SEQUENCE</scope>
</reference>
<dbReference type="InterPro" id="IPR032675">
    <property type="entry name" value="LRR_dom_sf"/>
</dbReference>
<evidence type="ECO:0008006" key="3">
    <source>
        <dbReference type="Google" id="ProtNLM"/>
    </source>
</evidence>
<name>A0AAD2K8E8_9AGAR</name>
<gene>
    <name evidence="1" type="ORF">MYCIT1_LOCUS38409</name>
</gene>
<dbReference type="AlphaFoldDB" id="A0AAD2K8E8"/>
<keyword evidence="2" id="KW-1185">Reference proteome</keyword>
<evidence type="ECO:0000313" key="2">
    <source>
        <dbReference type="Proteomes" id="UP001295794"/>
    </source>
</evidence>
<protein>
    <recommendedName>
        <fullName evidence="3">F-box domain-containing protein</fullName>
    </recommendedName>
</protein>
<accession>A0AAD2K8E8</accession>
<organism evidence="1 2">
    <name type="scientific">Mycena citricolor</name>
    <dbReference type="NCBI Taxonomy" id="2018698"/>
    <lineage>
        <taxon>Eukaryota</taxon>
        <taxon>Fungi</taxon>
        <taxon>Dikarya</taxon>
        <taxon>Basidiomycota</taxon>
        <taxon>Agaricomycotina</taxon>
        <taxon>Agaricomycetes</taxon>
        <taxon>Agaricomycetidae</taxon>
        <taxon>Agaricales</taxon>
        <taxon>Marasmiineae</taxon>
        <taxon>Mycenaceae</taxon>
        <taxon>Mycena</taxon>
    </lineage>
</organism>
<dbReference type="Gene3D" id="3.80.10.10">
    <property type="entry name" value="Ribonuclease Inhibitor"/>
    <property type="match status" value="1"/>
</dbReference>